<keyword evidence="2" id="KW-0812">Transmembrane</keyword>
<evidence type="ECO:0000256" key="2">
    <source>
        <dbReference type="SAM" id="Phobius"/>
    </source>
</evidence>
<reference evidence="3 4" key="1">
    <citation type="submission" date="2017-09" db="EMBL/GenBank/DDBJ databases">
        <authorList>
            <person name="Ehlers B."/>
            <person name="Leendertz F.H."/>
        </authorList>
    </citation>
    <scope>NUCLEOTIDE SEQUENCE [LARGE SCALE GENOMIC DNA]</scope>
    <source>
        <strain evidence="3 4">DSM 46844</strain>
    </source>
</reference>
<accession>A0A285EDK2</accession>
<dbReference type="Proteomes" id="UP000219514">
    <property type="component" value="Unassembled WGS sequence"/>
</dbReference>
<name>A0A285EDK2_9ACTN</name>
<sequence>MPAFRRGPSDLTRSYGAMGRPRTATIIGALAIVGVVAGSGALVLDDPADGAARTPEVSATASPLPTNDRGIGHASRAAVPHSSALVTPTPAPQTTPATPSETPAPTTRATTAAPSTPAPVPAPAPAPAPNPKPTPSTTRSTPAPAPAPAPEPAPAPAPPGTGEREIQAYMTGYSYFDNAPAGSPSTSHPIVHRQAGGTGTYEDPITVAVGHSEAGGQDTLDWAAGTRFYVPAMSRYLIVEDTCGDGAAPQNGACHTGYPSSASTWLHVWVDGRDAGSSSTDSCLGRLTGVRTVIVNAGPGHPVDAGPIASGGGCAL</sequence>
<evidence type="ECO:0000256" key="1">
    <source>
        <dbReference type="SAM" id="MobiDB-lite"/>
    </source>
</evidence>
<keyword evidence="2" id="KW-0472">Membrane</keyword>
<proteinExistence type="predicted"/>
<feature type="transmembrane region" description="Helical" evidence="2">
    <location>
        <begin position="23"/>
        <end position="44"/>
    </location>
</feature>
<feature type="region of interest" description="Disordered" evidence="1">
    <location>
        <begin position="50"/>
        <end position="163"/>
    </location>
</feature>
<gene>
    <name evidence="3" type="ORF">SAMN06893097_103300</name>
</gene>
<dbReference type="AlphaFoldDB" id="A0A285EDK2"/>
<feature type="compositionally biased region" description="Pro residues" evidence="1">
    <location>
        <begin position="143"/>
        <end position="159"/>
    </location>
</feature>
<organism evidence="3 4">
    <name type="scientific">Geodermatophilus sabuli</name>
    <dbReference type="NCBI Taxonomy" id="1564158"/>
    <lineage>
        <taxon>Bacteria</taxon>
        <taxon>Bacillati</taxon>
        <taxon>Actinomycetota</taxon>
        <taxon>Actinomycetes</taxon>
        <taxon>Geodermatophilales</taxon>
        <taxon>Geodermatophilaceae</taxon>
        <taxon>Geodermatophilus</taxon>
    </lineage>
</organism>
<keyword evidence="4" id="KW-1185">Reference proteome</keyword>
<dbReference type="EMBL" id="OBDO01000003">
    <property type="protein sequence ID" value="SNX96131.1"/>
    <property type="molecule type" value="Genomic_DNA"/>
</dbReference>
<protein>
    <submittedName>
        <fullName evidence="3">Uncharacterized protein</fullName>
    </submittedName>
</protein>
<evidence type="ECO:0000313" key="3">
    <source>
        <dbReference type="EMBL" id="SNX96131.1"/>
    </source>
</evidence>
<keyword evidence="2" id="KW-1133">Transmembrane helix</keyword>
<evidence type="ECO:0000313" key="4">
    <source>
        <dbReference type="Proteomes" id="UP000219514"/>
    </source>
</evidence>
<feature type="compositionally biased region" description="Pro residues" evidence="1">
    <location>
        <begin position="116"/>
        <end position="134"/>
    </location>
</feature>
<feature type="compositionally biased region" description="Low complexity" evidence="1">
    <location>
        <begin position="92"/>
        <end position="115"/>
    </location>
</feature>